<sequence length="169" mass="18462">MQLEVGNILEGKVTGITKFGAFIELSGGKTGMVHISEVASSYVKEISDHLTQNQVVKVKVIGISPEGKVSLSIKQANPTPTPQPAQTSPRSFNNNAQGSGAPARNNAQSRRPSRPVSYGFERRMNENTQEMSFEDMMARFKQTSDDKISDLKKYTDAKRGSAGRRGQSK</sequence>
<dbReference type="Pfam" id="PF00575">
    <property type="entry name" value="S1"/>
    <property type="match status" value="1"/>
</dbReference>
<dbReference type="InterPro" id="IPR050437">
    <property type="entry name" value="Ribos_protein_bS1-like"/>
</dbReference>
<dbReference type="SUPFAM" id="SSF50249">
    <property type="entry name" value="Nucleic acid-binding proteins"/>
    <property type="match status" value="1"/>
</dbReference>
<protein>
    <submittedName>
        <fullName evidence="3">S1 RNA-binding domain-containing protein</fullName>
    </submittedName>
</protein>
<dbReference type="GO" id="GO:0003729">
    <property type="term" value="F:mRNA binding"/>
    <property type="evidence" value="ECO:0007669"/>
    <property type="project" value="TreeGrafter"/>
</dbReference>
<gene>
    <name evidence="3" type="ORF">H8705_05385</name>
</gene>
<dbReference type="CDD" id="cd05692">
    <property type="entry name" value="S1_RPS1_repeat_hs4"/>
    <property type="match status" value="1"/>
</dbReference>
<keyword evidence="4" id="KW-1185">Reference proteome</keyword>
<dbReference type="SMART" id="SM00316">
    <property type="entry name" value="S1"/>
    <property type="match status" value="1"/>
</dbReference>
<accession>A0A926ICB3</accession>
<feature type="region of interest" description="Disordered" evidence="1">
    <location>
        <begin position="71"/>
        <end position="169"/>
    </location>
</feature>
<dbReference type="GO" id="GO:0006412">
    <property type="term" value="P:translation"/>
    <property type="evidence" value="ECO:0007669"/>
    <property type="project" value="TreeGrafter"/>
</dbReference>
<reference evidence="3" key="1">
    <citation type="submission" date="2020-08" db="EMBL/GenBank/DDBJ databases">
        <title>Genome public.</title>
        <authorList>
            <person name="Liu C."/>
            <person name="Sun Q."/>
        </authorList>
    </citation>
    <scope>NUCLEOTIDE SEQUENCE</scope>
    <source>
        <strain evidence="3">NSJ-64</strain>
    </source>
</reference>
<dbReference type="PROSITE" id="PS50126">
    <property type="entry name" value="S1"/>
    <property type="match status" value="1"/>
</dbReference>
<feature type="domain" description="S1 motif" evidence="2">
    <location>
        <begin position="6"/>
        <end position="74"/>
    </location>
</feature>
<comment type="caution">
    <text evidence="3">The sequence shown here is derived from an EMBL/GenBank/DDBJ whole genome shotgun (WGS) entry which is preliminary data.</text>
</comment>
<dbReference type="PANTHER" id="PTHR10724">
    <property type="entry name" value="30S RIBOSOMAL PROTEIN S1"/>
    <property type="match status" value="1"/>
</dbReference>
<dbReference type="Proteomes" id="UP000623678">
    <property type="component" value="Unassembled WGS sequence"/>
</dbReference>
<evidence type="ECO:0000313" key="3">
    <source>
        <dbReference type="EMBL" id="MBC8585012.1"/>
    </source>
</evidence>
<dbReference type="AlphaFoldDB" id="A0A926ICB3"/>
<dbReference type="RefSeq" id="WP_262394794.1">
    <property type="nucleotide sequence ID" value="NZ_JACRTD010000003.1"/>
</dbReference>
<feature type="compositionally biased region" description="Basic and acidic residues" evidence="1">
    <location>
        <begin position="136"/>
        <end position="159"/>
    </location>
</feature>
<proteinExistence type="predicted"/>
<dbReference type="Gene3D" id="2.40.50.140">
    <property type="entry name" value="Nucleic acid-binding proteins"/>
    <property type="match status" value="1"/>
</dbReference>
<dbReference type="EMBL" id="JACRTD010000003">
    <property type="protein sequence ID" value="MBC8585012.1"/>
    <property type="molecule type" value="Genomic_DNA"/>
</dbReference>
<dbReference type="GO" id="GO:0003735">
    <property type="term" value="F:structural constituent of ribosome"/>
    <property type="evidence" value="ECO:0007669"/>
    <property type="project" value="TreeGrafter"/>
</dbReference>
<organism evidence="3 4">
    <name type="scientific">Youxingia wuxianensis</name>
    <dbReference type="NCBI Taxonomy" id="2763678"/>
    <lineage>
        <taxon>Bacteria</taxon>
        <taxon>Bacillati</taxon>
        <taxon>Bacillota</taxon>
        <taxon>Clostridia</taxon>
        <taxon>Eubacteriales</taxon>
        <taxon>Oscillospiraceae</taxon>
        <taxon>Youxingia</taxon>
    </lineage>
</organism>
<evidence type="ECO:0000256" key="1">
    <source>
        <dbReference type="SAM" id="MobiDB-lite"/>
    </source>
</evidence>
<dbReference type="InterPro" id="IPR003029">
    <property type="entry name" value="S1_domain"/>
</dbReference>
<name>A0A926ICB3_9FIRM</name>
<evidence type="ECO:0000313" key="4">
    <source>
        <dbReference type="Proteomes" id="UP000623678"/>
    </source>
</evidence>
<evidence type="ECO:0000259" key="2">
    <source>
        <dbReference type="PROSITE" id="PS50126"/>
    </source>
</evidence>
<dbReference type="InterPro" id="IPR012340">
    <property type="entry name" value="NA-bd_OB-fold"/>
</dbReference>